<dbReference type="EMBL" id="CM037614">
    <property type="protein sequence ID" value="KAH8016496.1"/>
    <property type="molecule type" value="Genomic_DNA"/>
</dbReference>
<evidence type="ECO:0000313" key="1">
    <source>
        <dbReference type="EMBL" id="KAH8016496.1"/>
    </source>
</evidence>
<reference evidence="1" key="1">
    <citation type="submission" date="2021-08" db="EMBL/GenBank/DDBJ databases">
        <title>The first chromosome-level gecko genome reveals the dynamic sex chromosomes of Neotropical dwarf geckos (Sphaerodactylidae: Sphaerodactylus).</title>
        <authorList>
            <person name="Pinto B.J."/>
            <person name="Keating S.E."/>
            <person name="Gamble T."/>
        </authorList>
    </citation>
    <scope>NUCLEOTIDE SEQUENCE</scope>
    <source>
        <strain evidence="1">TG3544</strain>
    </source>
</reference>
<name>A0ACB8GA79_9SAUR</name>
<protein>
    <submittedName>
        <fullName evidence="1">Uncharacterized protein</fullName>
    </submittedName>
</protein>
<sequence length="272" mass="29932">MAAEAEALPAETPPGPAPGRDPHVRCRSCRSVAELLGCCKSHVRALGDEQPVETETLQWALGEAVWLTIYMIVHSVSGLGTCLAFFLELKRGPGLLGADIKPLEDQLDELVVEVASKRNHHPKKIKAHVVKSIKTQQKMLGCYQPVVKPQETKATPCEDSHMADLRLSAEAAARHIGNSFQFMTSLLGKAEGFSTVLSWQPTLELCKIRQEVFSSSQVKAENQTESKTLTEQVEVISPETAISSSVILKIKRPSCSPQRKYPLRRRKIGLDT</sequence>
<accession>A0ACB8GA79</accession>
<keyword evidence="2" id="KW-1185">Reference proteome</keyword>
<dbReference type="Proteomes" id="UP000827872">
    <property type="component" value="Linkage Group LG01"/>
</dbReference>
<comment type="caution">
    <text evidence="1">The sequence shown here is derived from an EMBL/GenBank/DDBJ whole genome shotgun (WGS) entry which is preliminary data.</text>
</comment>
<evidence type="ECO:0000313" key="2">
    <source>
        <dbReference type="Proteomes" id="UP000827872"/>
    </source>
</evidence>
<gene>
    <name evidence="1" type="ORF">K3G42_018561</name>
</gene>
<organism evidence="1 2">
    <name type="scientific">Sphaerodactylus townsendi</name>
    <dbReference type="NCBI Taxonomy" id="933632"/>
    <lineage>
        <taxon>Eukaryota</taxon>
        <taxon>Metazoa</taxon>
        <taxon>Chordata</taxon>
        <taxon>Craniata</taxon>
        <taxon>Vertebrata</taxon>
        <taxon>Euteleostomi</taxon>
        <taxon>Lepidosauria</taxon>
        <taxon>Squamata</taxon>
        <taxon>Bifurcata</taxon>
        <taxon>Gekkota</taxon>
        <taxon>Sphaerodactylidae</taxon>
        <taxon>Sphaerodactylus</taxon>
    </lineage>
</organism>
<proteinExistence type="predicted"/>